<comment type="caution">
    <text evidence="3">The sequence shown here is derived from an EMBL/GenBank/DDBJ whole genome shotgun (WGS) entry which is preliminary data.</text>
</comment>
<evidence type="ECO:0000259" key="2">
    <source>
        <dbReference type="Pfam" id="PF25874"/>
    </source>
</evidence>
<reference evidence="3 4" key="1">
    <citation type="journal article" date="2018" name="Sci. Data">
        <title>The draft genome sequence of cork oak.</title>
        <authorList>
            <person name="Ramos A.M."/>
            <person name="Usie A."/>
            <person name="Barbosa P."/>
            <person name="Barros P.M."/>
            <person name="Capote T."/>
            <person name="Chaves I."/>
            <person name="Simoes F."/>
            <person name="Abreu I."/>
            <person name="Carrasquinho I."/>
            <person name="Faro C."/>
            <person name="Guimaraes J.B."/>
            <person name="Mendonca D."/>
            <person name="Nobrega F."/>
            <person name="Rodrigues L."/>
            <person name="Saibo N.J.M."/>
            <person name="Varela M.C."/>
            <person name="Egas C."/>
            <person name="Matos J."/>
            <person name="Miguel C.M."/>
            <person name="Oliveira M.M."/>
            <person name="Ricardo C.P."/>
            <person name="Goncalves S."/>
        </authorList>
    </citation>
    <scope>NUCLEOTIDE SEQUENCE [LARGE SCALE GENOMIC DNA]</scope>
    <source>
        <strain evidence="4">cv. HL8</strain>
    </source>
</reference>
<feature type="non-terminal residue" evidence="3">
    <location>
        <position position="1"/>
    </location>
</feature>
<sequence length="476" mass="54181">LKDTEMAHAQAGRMQVACISVRGEKKPQLSSSIAEEVDSKDDVKAVIKAEPLVIPEIRKRKRLGRSQLIEMKAALRVEESQGSRYNSSQSIQSNRNLRKINRVERWSAERYKLAEKYMFEVLKAEGATFRNPISRPALRTAARKCVGDTGLLDHLLKHIDGKVSSDGTERFRRCFSPNGIMEYWLESAELVNIRREAGWQDPYWVPPDMRAGNGPSQDTVSAGELMLLKTEMVKLRRDMQELVSKNQEQDHAELMHKDLLKYKATVDERLKEITKSLVGMKGMHEELIAWKAQVEQQLMEIKNSLSSAQASKQDTTFSPPNSERWEDWLEGSNLDNIQGNELVPFYESTDLFNDKQLQIPYSAIPPQMMPGNSSSEDPVCAGDLEPVKEEMAKMKRDVSELMTKKQEEDHANVTPDSSATANSKSDIDNSLLPFQEMIMELFKWKDKMEQQLEQISNSVSCMQASNQIDFLLPFSC</sequence>
<dbReference type="Pfam" id="PF25874">
    <property type="entry name" value="WHD_plant_repro"/>
    <property type="match status" value="1"/>
</dbReference>
<dbReference type="EMBL" id="PKMF04000244">
    <property type="protein sequence ID" value="KAK7841305.1"/>
    <property type="molecule type" value="Genomic_DNA"/>
</dbReference>
<feature type="domain" description="PTC1-like winged helix-turn-helix" evidence="2">
    <location>
        <begin position="105"/>
        <end position="187"/>
    </location>
</feature>
<gene>
    <name evidence="3" type="primary">DYAD_1</name>
    <name evidence="3" type="ORF">CFP56_015584</name>
</gene>
<accession>A0AAW0KRA5</accession>
<dbReference type="InterPro" id="IPR044221">
    <property type="entry name" value="DYAD/AMEIOTIC1"/>
</dbReference>
<name>A0AAW0KRA5_QUESU</name>
<keyword evidence="4" id="KW-1185">Reference proteome</keyword>
<evidence type="ECO:0000313" key="4">
    <source>
        <dbReference type="Proteomes" id="UP000237347"/>
    </source>
</evidence>
<organism evidence="3 4">
    <name type="scientific">Quercus suber</name>
    <name type="common">Cork oak</name>
    <dbReference type="NCBI Taxonomy" id="58331"/>
    <lineage>
        <taxon>Eukaryota</taxon>
        <taxon>Viridiplantae</taxon>
        <taxon>Streptophyta</taxon>
        <taxon>Embryophyta</taxon>
        <taxon>Tracheophyta</taxon>
        <taxon>Spermatophyta</taxon>
        <taxon>Magnoliopsida</taxon>
        <taxon>eudicotyledons</taxon>
        <taxon>Gunneridae</taxon>
        <taxon>Pentapetalae</taxon>
        <taxon>rosids</taxon>
        <taxon>fabids</taxon>
        <taxon>Fagales</taxon>
        <taxon>Fagaceae</taxon>
        <taxon>Quercus</taxon>
    </lineage>
</organism>
<protein>
    <submittedName>
        <fullName evidence="3">Protein dyad</fullName>
    </submittedName>
</protein>
<dbReference type="GO" id="GO:0007131">
    <property type="term" value="P:reciprocal meiotic recombination"/>
    <property type="evidence" value="ECO:0007669"/>
    <property type="project" value="InterPro"/>
</dbReference>
<proteinExistence type="predicted"/>
<dbReference type="Proteomes" id="UP000237347">
    <property type="component" value="Unassembled WGS sequence"/>
</dbReference>
<dbReference type="InterPro" id="IPR059080">
    <property type="entry name" value="WHD_PTC1"/>
</dbReference>
<dbReference type="PANTHER" id="PTHR46740">
    <property type="entry name" value="PROTEIN DYAD"/>
    <property type="match status" value="1"/>
</dbReference>
<evidence type="ECO:0000313" key="3">
    <source>
        <dbReference type="EMBL" id="KAK7841305.1"/>
    </source>
</evidence>
<evidence type="ECO:0000256" key="1">
    <source>
        <dbReference type="SAM" id="MobiDB-lite"/>
    </source>
</evidence>
<dbReference type="AlphaFoldDB" id="A0AAW0KRA5"/>
<feature type="compositionally biased region" description="Basic and acidic residues" evidence="1">
    <location>
        <begin position="401"/>
        <end position="411"/>
    </location>
</feature>
<dbReference type="PANTHER" id="PTHR46740:SF1">
    <property type="entry name" value="DYAD PROTEIN"/>
    <property type="match status" value="1"/>
</dbReference>
<feature type="region of interest" description="Disordered" evidence="1">
    <location>
        <begin position="401"/>
        <end position="426"/>
    </location>
</feature>
<dbReference type="GO" id="GO:0051177">
    <property type="term" value="P:meiotic sister chromatid cohesion"/>
    <property type="evidence" value="ECO:0007669"/>
    <property type="project" value="InterPro"/>
</dbReference>
<feature type="compositionally biased region" description="Polar residues" evidence="1">
    <location>
        <begin position="414"/>
        <end position="424"/>
    </location>
</feature>